<organism evidence="2 3">
    <name type="scientific">Haloactinomyces albus</name>
    <dbReference type="NCBI Taxonomy" id="1352928"/>
    <lineage>
        <taxon>Bacteria</taxon>
        <taxon>Bacillati</taxon>
        <taxon>Actinomycetota</taxon>
        <taxon>Actinomycetes</taxon>
        <taxon>Actinopolysporales</taxon>
        <taxon>Actinopolysporaceae</taxon>
        <taxon>Haloactinomyces</taxon>
    </lineage>
</organism>
<evidence type="ECO:0000313" key="3">
    <source>
        <dbReference type="Proteomes" id="UP001180845"/>
    </source>
</evidence>
<dbReference type="Proteomes" id="UP001180845">
    <property type="component" value="Unassembled WGS sequence"/>
</dbReference>
<dbReference type="AlphaFoldDB" id="A0AAE4CPL4"/>
<accession>A0AAE4CPL4</accession>
<evidence type="ECO:0000313" key="2">
    <source>
        <dbReference type="EMBL" id="MDR7304556.1"/>
    </source>
</evidence>
<evidence type="ECO:0008006" key="4">
    <source>
        <dbReference type="Google" id="ProtNLM"/>
    </source>
</evidence>
<feature type="region of interest" description="Disordered" evidence="1">
    <location>
        <begin position="1"/>
        <end position="28"/>
    </location>
</feature>
<name>A0AAE4CPL4_9ACTN</name>
<sequence>MTPQASWTSAPGRISPKARRRVRAKGKTASEGQALTELPFGFWRFLLAKCYTVLWPGLAAGFPGAPDRARGTIERPVTRLHEFRNRLAHHERIWNQPLKDRYSDIVSLLGYIDDDLVDWVTAGCRVPAVLAACPIERPYP</sequence>
<reference evidence="2" key="1">
    <citation type="submission" date="2023-07" db="EMBL/GenBank/DDBJ databases">
        <title>Sequencing the genomes of 1000 actinobacteria strains.</title>
        <authorList>
            <person name="Klenk H.-P."/>
        </authorList>
    </citation>
    <scope>NUCLEOTIDE SEQUENCE</scope>
    <source>
        <strain evidence="2">DSM 45977</strain>
    </source>
</reference>
<comment type="caution">
    <text evidence="2">The sequence shown here is derived from an EMBL/GenBank/DDBJ whole genome shotgun (WGS) entry which is preliminary data.</text>
</comment>
<dbReference type="RefSeq" id="WP_310278806.1">
    <property type="nucleotide sequence ID" value="NZ_JAVDXW010000002.1"/>
</dbReference>
<keyword evidence="3" id="KW-1185">Reference proteome</keyword>
<dbReference type="EMBL" id="JAVDXW010000002">
    <property type="protein sequence ID" value="MDR7304556.1"/>
    <property type="molecule type" value="Genomic_DNA"/>
</dbReference>
<protein>
    <recommendedName>
        <fullName evidence="4">Abi-like protein</fullName>
    </recommendedName>
</protein>
<gene>
    <name evidence="2" type="ORF">JOF55_004800</name>
</gene>
<proteinExistence type="predicted"/>
<feature type="compositionally biased region" description="Basic residues" evidence="1">
    <location>
        <begin position="16"/>
        <end position="26"/>
    </location>
</feature>
<evidence type="ECO:0000256" key="1">
    <source>
        <dbReference type="SAM" id="MobiDB-lite"/>
    </source>
</evidence>